<dbReference type="RefSeq" id="WP_250195052.1">
    <property type="nucleotide sequence ID" value="NZ_CP097635.1"/>
</dbReference>
<evidence type="ECO:0000256" key="1">
    <source>
        <dbReference type="SAM" id="SignalP"/>
    </source>
</evidence>
<organism evidence="2 3">
    <name type="scientific">Aquincola tertiaricarbonis</name>
    <dbReference type="NCBI Taxonomy" id="391953"/>
    <lineage>
        <taxon>Bacteria</taxon>
        <taxon>Pseudomonadati</taxon>
        <taxon>Pseudomonadota</taxon>
        <taxon>Betaproteobacteria</taxon>
        <taxon>Burkholderiales</taxon>
        <taxon>Sphaerotilaceae</taxon>
        <taxon>Aquincola</taxon>
    </lineage>
</organism>
<proteinExistence type="predicted"/>
<evidence type="ECO:0000313" key="3">
    <source>
        <dbReference type="Proteomes" id="UP001056201"/>
    </source>
</evidence>
<sequence>MKLSRCLPASAVLVLACLAATQASAQYAAPMRDVENPDRFPYMASGSGSLEPPFVNGFIQFATPAGRRYVLEQVSLQCFTPSATDQITSVTLSVLQNQGNASIGYGAPVLQMTRRGPAPFGGFVWTGHALIKMYADPESLAPDGGQTISLNVFHTESNVNVSCNGLVTGHTVTP</sequence>
<feature type="signal peptide" evidence="1">
    <location>
        <begin position="1"/>
        <end position="25"/>
    </location>
</feature>
<dbReference type="Proteomes" id="UP001056201">
    <property type="component" value="Chromosome 1"/>
</dbReference>
<keyword evidence="3" id="KW-1185">Reference proteome</keyword>
<dbReference type="EMBL" id="CP097635">
    <property type="protein sequence ID" value="URI06789.1"/>
    <property type="molecule type" value="Genomic_DNA"/>
</dbReference>
<feature type="chain" id="PRO_5045503977" evidence="1">
    <location>
        <begin position="26"/>
        <end position="174"/>
    </location>
</feature>
<reference evidence="2" key="1">
    <citation type="submission" date="2022-05" db="EMBL/GenBank/DDBJ databases">
        <title>An RpoN-dependent PEP-CTERM gene is involved in floc formation of an Aquincola tertiaricarbonis strain.</title>
        <authorList>
            <person name="Qiu D."/>
            <person name="Xia M."/>
        </authorList>
    </citation>
    <scope>NUCLEOTIDE SEQUENCE</scope>
    <source>
        <strain evidence="2">RN12</strain>
    </source>
</reference>
<gene>
    <name evidence="2" type="ORF">MW290_12890</name>
</gene>
<keyword evidence="1" id="KW-0732">Signal</keyword>
<evidence type="ECO:0000313" key="2">
    <source>
        <dbReference type="EMBL" id="URI06789.1"/>
    </source>
</evidence>
<name>A0ABY4S303_AQUTE</name>
<dbReference type="PROSITE" id="PS51257">
    <property type="entry name" value="PROKAR_LIPOPROTEIN"/>
    <property type="match status" value="1"/>
</dbReference>
<accession>A0ABY4S303</accession>
<protein>
    <submittedName>
        <fullName evidence="2">Uncharacterized protein</fullName>
    </submittedName>
</protein>